<organism evidence="1 2">
    <name type="scientific">Proteus phage PM135</name>
    <dbReference type="NCBI Taxonomy" id="2048008"/>
    <lineage>
        <taxon>Viruses</taxon>
        <taxon>Duplodnaviria</taxon>
        <taxon>Heunggongvirae</taxon>
        <taxon>Uroviricota</taxon>
        <taxon>Caudoviricetes</taxon>
        <taxon>Demerecviridae</taxon>
        <taxon>Novosibvirus</taxon>
        <taxon>Novosibvirus PM135</taxon>
    </lineage>
</organism>
<name>A0A2H4PRM8_9CAUD</name>
<keyword evidence="2" id="KW-1185">Reference proteome</keyword>
<protein>
    <submittedName>
        <fullName evidence="1">Uncharacterized protein</fullName>
    </submittedName>
</protein>
<reference evidence="2" key="1">
    <citation type="submission" date="2017-10" db="EMBL/GenBank/DDBJ databases">
        <title>Isolation and characterization of a group of new proteus bacteriophages.</title>
        <authorList>
            <person name="Kozlova Y.N."/>
            <person name="Morozova V.V."/>
            <person name="Babkin I.V."/>
            <person name="Tikunova N.V."/>
            <person name="Bokovaya O.V."/>
            <person name="Shedko E.D."/>
        </authorList>
    </citation>
    <scope>NUCLEOTIDE SEQUENCE [LARGE SCALE GENOMIC DNA]</scope>
</reference>
<dbReference type="Proteomes" id="UP000241842">
    <property type="component" value="Segment"/>
</dbReference>
<sequence>MEFVLKLVRSFSDEEAKLNTAVEGQYRIFETTTYIPLGSRPEILKGRSITGIENVSAVIRTGDGDIVIYREVSAYLLNEDGKTIQIINRP</sequence>
<dbReference type="EMBL" id="MG030347">
    <property type="protein sequence ID" value="ATW69960.1"/>
    <property type="molecule type" value="Genomic_DNA"/>
</dbReference>
<evidence type="ECO:0000313" key="1">
    <source>
        <dbReference type="EMBL" id="ATW69960.1"/>
    </source>
</evidence>
<dbReference type="RefSeq" id="YP_009620644.1">
    <property type="nucleotide sequence ID" value="NC_042090.1"/>
</dbReference>
<evidence type="ECO:0000313" key="2">
    <source>
        <dbReference type="Proteomes" id="UP000241842"/>
    </source>
</evidence>
<proteinExistence type="predicted"/>
<dbReference type="KEGG" id="vg:40097297"/>
<accession>A0A2H4PRM8</accession>
<dbReference type="GeneID" id="40097297"/>